<dbReference type="GO" id="GO:0000978">
    <property type="term" value="F:RNA polymerase II cis-regulatory region sequence-specific DNA binding"/>
    <property type="evidence" value="ECO:0007669"/>
    <property type="project" value="TreeGrafter"/>
</dbReference>
<dbReference type="RefSeq" id="XP_020906148.1">
    <property type="nucleotide sequence ID" value="XM_021050489.2"/>
</dbReference>
<comment type="subcellular location">
    <subcellularLocation>
        <location evidence="1 8">Nucleus</location>
    </subcellularLocation>
</comment>
<proteinExistence type="inferred from homology"/>
<dbReference type="PANTHER" id="PTHR11492">
    <property type="entry name" value="NUCLEAR FACTOR I"/>
    <property type="match status" value="1"/>
</dbReference>
<dbReference type="InterPro" id="IPR000647">
    <property type="entry name" value="CTF/NFI"/>
</dbReference>
<organism evidence="11 12">
    <name type="scientific">Exaiptasia diaphana</name>
    <name type="common">Tropical sea anemone</name>
    <name type="synonym">Aiptasia pulchella</name>
    <dbReference type="NCBI Taxonomy" id="2652724"/>
    <lineage>
        <taxon>Eukaryota</taxon>
        <taxon>Metazoa</taxon>
        <taxon>Cnidaria</taxon>
        <taxon>Anthozoa</taxon>
        <taxon>Hexacorallia</taxon>
        <taxon>Actiniaria</taxon>
        <taxon>Aiptasiidae</taxon>
        <taxon>Exaiptasia</taxon>
    </lineage>
</organism>
<dbReference type="InterPro" id="IPR019548">
    <property type="entry name" value="CTF/NFI_DNA-bd_N"/>
</dbReference>
<evidence type="ECO:0000256" key="9">
    <source>
        <dbReference type="SAM" id="MobiDB-lite"/>
    </source>
</evidence>
<dbReference type="KEGG" id="epa:110244286"/>
<evidence type="ECO:0000256" key="3">
    <source>
        <dbReference type="ARBA" id="ARBA00023015"/>
    </source>
</evidence>
<keyword evidence="7 8" id="KW-0539">Nucleus</keyword>
<evidence type="ECO:0000313" key="12">
    <source>
        <dbReference type="Proteomes" id="UP000887567"/>
    </source>
</evidence>
<feature type="region of interest" description="Disordered" evidence="9">
    <location>
        <begin position="551"/>
        <end position="624"/>
    </location>
</feature>
<evidence type="ECO:0000256" key="2">
    <source>
        <dbReference type="ARBA" id="ARBA00022705"/>
    </source>
</evidence>
<dbReference type="AlphaFoldDB" id="A0A913XLC7"/>
<dbReference type="InterPro" id="IPR020604">
    <property type="entry name" value="CTF/NFI_DNA-bd-dom"/>
</dbReference>
<dbReference type="PROSITE" id="PS51080">
    <property type="entry name" value="CTF_NFI_2"/>
    <property type="match status" value="1"/>
</dbReference>
<dbReference type="Pfam" id="PF00859">
    <property type="entry name" value="CTF_NFI"/>
    <property type="match status" value="1"/>
</dbReference>
<evidence type="ECO:0000256" key="1">
    <source>
        <dbReference type="ARBA" id="ARBA00004123"/>
    </source>
</evidence>
<dbReference type="GeneID" id="110244286"/>
<evidence type="ECO:0000256" key="6">
    <source>
        <dbReference type="ARBA" id="ARBA00023163"/>
    </source>
</evidence>
<name>A0A913XLC7_EXADI</name>
<keyword evidence="2 8" id="KW-0235">DNA replication</keyword>
<evidence type="ECO:0000256" key="8">
    <source>
        <dbReference type="RuleBase" id="RU000690"/>
    </source>
</evidence>
<keyword evidence="12" id="KW-1185">Reference proteome</keyword>
<keyword evidence="4 8" id="KW-0238">DNA-binding</keyword>
<dbReference type="Proteomes" id="UP000887567">
    <property type="component" value="Unplaced"/>
</dbReference>
<evidence type="ECO:0000256" key="7">
    <source>
        <dbReference type="ARBA" id="ARBA00023242"/>
    </source>
</evidence>
<dbReference type="PANTHER" id="PTHR11492:SF8">
    <property type="entry name" value="NUCLEAR FACTOR I, ISOFORM B"/>
    <property type="match status" value="1"/>
</dbReference>
<sequence length="745" mass="82659">MLPQISASDPGHHGHMSGYCISVLWILGCDWLRVDSLTFVCSDSERSKHSASNAEKISSHCTLTWLGTRSTASERDKAIAMVLSADHNTTADYFEMANPGIFDQQDEIHSFIESLLPHVKSFAYTWFNLQARKRKHYKKHEVRMTPAEEKRCKEELDAEAPEIKTKWASRLLGKLRKDINDECREEFVTAIAGAKPGSSCRCVISKHDQKGKMRRIDCLRQADKVWRLDLVMVILFRGIPLESTDGERLGKSEHCHHPGLCVLPNHITVTVRELDLYLTNFMCTRDHKEDSDTQNSAPNSPADQQARIQRLSRDNNLVLSGVFTVTELYRCSKTPIRYGSNQGLVLGFDSPPYVPETNLEQRFPQALNIQSRTDPHELRYRKKRTLSSISSVDEDIIDDDYVHSPSGFSPQNSGWPGDIDAGMVQSPVIPFPVKIKPEQNPTGYTMMDQQSNVCCGMNEPQSPSINTYNTQQQHVQPRPVMSPDYNNNMNDAYLQALAGQKSLNMNGGIGSMHTQQQGFQFRIPTGPVPTIGSAPGRTGSITAEYAQYLDRPRSSSVPSPRQMGIGPSAVIPPSSLRSQNHVGMVNGNSTNSSNISSANQSGQSPTRHSPIPTSPSSRSPPSGITLKTTLQIIQAAVSNSQTMTPTLSNQSQVFTYGNFNNSQMPTSMSPNMPMGVSHRFRLPTPPPQLTPSNNTGDDESGEYQQIVQTLNGMASDVSMLENDRDYYHINTSIPETVGSSRRISS</sequence>
<dbReference type="GO" id="GO:0005634">
    <property type="term" value="C:nucleus"/>
    <property type="evidence" value="ECO:0007669"/>
    <property type="project" value="UniProtKB-SubCell"/>
</dbReference>
<comment type="subunit">
    <text evidence="8">Binds DNA as a homodimer.</text>
</comment>
<evidence type="ECO:0000313" key="11">
    <source>
        <dbReference type="EnsemblMetazoa" id="XP_020906148.1"/>
    </source>
</evidence>
<dbReference type="EnsemblMetazoa" id="XM_021050489.2">
    <property type="protein sequence ID" value="XP_020906148.1"/>
    <property type="gene ID" value="LOC110244286"/>
</dbReference>
<dbReference type="GO" id="GO:0006260">
    <property type="term" value="P:DNA replication"/>
    <property type="evidence" value="ECO:0007669"/>
    <property type="project" value="UniProtKB-KW"/>
</dbReference>
<evidence type="ECO:0000256" key="5">
    <source>
        <dbReference type="ARBA" id="ARBA00023159"/>
    </source>
</evidence>
<evidence type="ECO:0000256" key="4">
    <source>
        <dbReference type="ARBA" id="ARBA00023125"/>
    </source>
</evidence>
<dbReference type="InterPro" id="IPR003619">
    <property type="entry name" value="MAD_homology1_Dwarfin-type"/>
</dbReference>
<reference evidence="11" key="1">
    <citation type="submission" date="2022-11" db="UniProtKB">
        <authorList>
            <consortium name="EnsemblMetazoa"/>
        </authorList>
    </citation>
    <scope>IDENTIFICATION</scope>
</reference>
<keyword evidence="5 8" id="KW-0010">Activator</keyword>
<dbReference type="GO" id="GO:0000981">
    <property type="term" value="F:DNA-binding transcription factor activity, RNA polymerase II-specific"/>
    <property type="evidence" value="ECO:0007669"/>
    <property type="project" value="TreeGrafter"/>
</dbReference>
<evidence type="ECO:0000259" key="10">
    <source>
        <dbReference type="PROSITE" id="PS51080"/>
    </source>
</evidence>
<feature type="compositionally biased region" description="Low complexity" evidence="9">
    <location>
        <begin position="586"/>
        <end position="622"/>
    </location>
</feature>
<keyword evidence="3 8" id="KW-0805">Transcription regulation</keyword>
<dbReference type="SMART" id="SM00523">
    <property type="entry name" value="DWA"/>
    <property type="match status" value="1"/>
</dbReference>
<dbReference type="GO" id="GO:0045893">
    <property type="term" value="P:positive regulation of DNA-templated transcription"/>
    <property type="evidence" value="ECO:0007669"/>
    <property type="project" value="UniProtKB-ARBA"/>
</dbReference>
<protein>
    <recommendedName>
        <fullName evidence="8">Nuclear factor 1</fullName>
    </recommendedName>
</protein>
<accession>A0A913XLC7</accession>
<feature type="domain" description="CTF/NF-I" evidence="10">
    <location>
        <begin position="97"/>
        <end position="293"/>
    </location>
</feature>
<comment type="similarity">
    <text evidence="8">Belongs to the CTF/NF-I family.</text>
</comment>
<dbReference type="OrthoDB" id="10055441at2759"/>
<dbReference type="Pfam" id="PF10524">
    <property type="entry name" value="NfI_DNAbd_pre-N"/>
    <property type="match status" value="1"/>
</dbReference>
<keyword evidence="6 8" id="KW-0804">Transcription</keyword>
<comment type="function">
    <text evidence="8">Recognizes and binds the palindromic sequence 5'-TTGGCNNNNNGCCAA-3' present in viral and cellular promoters and in the origin of replication of adenovirus type 2. These proteins are individually capable of activating transcription and replication.</text>
</comment>